<name>A0A7W8ZJX6_9SPHI</name>
<proteinExistence type="predicted"/>
<evidence type="ECO:0008006" key="3">
    <source>
        <dbReference type="Google" id="ProtNLM"/>
    </source>
</evidence>
<protein>
    <recommendedName>
        <fullName evidence="3">Bacteriocin-like protein</fullName>
    </recommendedName>
</protein>
<sequence length="61" mass="6614">MKKVNLSNKITLDKEIISKLNDDQLNELEGGKAAGSMSCITLSNQSCVSANCEEAQQRLSL</sequence>
<reference evidence="1 2" key="1">
    <citation type="submission" date="2020-08" db="EMBL/GenBank/DDBJ databases">
        <title>Genomic Encyclopedia of Type Strains, Phase IV (KMG-V): Genome sequencing to study the core and pangenomes of soil and plant-associated prokaryotes.</title>
        <authorList>
            <person name="Whitman W."/>
        </authorList>
    </citation>
    <scope>NUCLEOTIDE SEQUENCE [LARGE SCALE GENOMIC DNA]</scope>
    <source>
        <strain evidence="1 2">S3M1</strain>
    </source>
</reference>
<dbReference type="Proteomes" id="UP000537204">
    <property type="component" value="Unassembled WGS sequence"/>
</dbReference>
<comment type="caution">
    <text evidence="1">The sequence shown here is derived from an EMBL/GenBank/DDBJ whole genome shotgun (WGS) entry which is preliminary data.</text>
</comment>
<dbReference type="EMBL" id="JACHCE010000001">
    <property type="protein sequence ID" value="MBB5635225.1"/>
    <property type="molecule type" value="Genomic_DNA"/>
</dbReference>
<accession>A0A7W8ZJX6</accession>
<dbReference type="RefSeq" id="WP_183879665.1">
    <property type="nucleotide sequence ID" value="NZ_JACHCD010000002.1"/>
</dbReference>
<dbReference type="NCBIfam" id="NF038153">
    <property type="entry name" value="lant_leader_L1a"/>
    <property type="match status" value="1"/>
</dbReference>
<gene>
    <name evidence="1" type="ORF">HDE68_001110</name>
</gene>
<organism evidence="1 2">
    <name type="scientific">Pedobacter cryoconitis</name>
    <dbReference type="NCBI Taxonomy" id="188932"/>
    <lineage>
        <taxon>Bacteria</taxon>
        <taxon>Pseudomonadati</taxon>
        <taxon>Bacteroidota</taxon>
        <taxon>Sphingobacteriia</taxon>
        <taxon>Sphingobacteriales</taxon>
        <taxon>Sphingobacteriaceae</taxon>
        <taxon>Pedobacter</taxon>
    </lineage>
</organism>
<evidence type="ECO:0000313" key="2">
    <source>
        <dbReference type="Proteomes" id="UP000537204"/>
    </source>
</evidence>
<dbReference type="AlphaFoldDB" id="A0A7W8ZJX6"/>
<evidence type="ECO:0000313" key="1">
    <source>
        <dbReference type="EMBL" id="MBB5635225.1"/>
    </source>
</evidence>
<dbReference type="InterPro" id="IPR058238">
    <property type="entry name" value="Lant_leader_dom"/>
</dbReference>